<keyword evidence="3" id="KW-1185">Reference proteome</keyword>
<name>A0ABU5JDX5_9ACTN</name>
<sequence length="58" mass="6642">MTLDQERLRHDLAEESFEPPRLSSAFYGRVSTEDSQDPESSRHRQLSLARTLITPKVG</sequence>
<feature type="region of interest" description="Disordered" evidence="1">
    <location>
        <begin position="1"/>
        <end position="58"/>
    </location>
</feature>
<evidence type="ECO:0000313" key="3">
    <source>
        <dbReference type="Proteomes" id="UP001290101"/>
    </source>
</evidence>
<feature type="compositionally biased region" description="Basic and acidic residues" evidence="1">
    <location>
        <begin position="1"/>
        <end position="13"/>
    </location>
</feature>
<dbReference type="RefSeq" id="WP_322440852.1">
    <property type="nucleotide sequence ID" value="NZ_JAXOTQ010000017.1"/>
</dbReference>
<reference evidence="2 3" key="1">
    <citation type="submission" date="2023-12" db="EMBL/GenBank/DDBJ databases">
        <title>Micromonospora sp. nov., isolated from Atacama Desert.</title>
        <authorList>
            <person name="Carro L."/>
            <person name="Golinska P."/>
            <person name="Klenk H.-P."/>
            <person name="Goodfellow M."/>
        </authorList>
    </citation>
    <scope>NUCLEOTIDE SEQUENCE [LARGE SCALE GENOMIC DNA]</scope>
    <source>
        <strain evidence="2 3">4G53</strain>
    </source>
</reference>
<organism evidence="2 3">
    <name type="scientific">Micromonospora sicca</name>
    <dbReference type="NCBI Taxonomy" id="2202420"/>
    <lineage>
        <taxon>Bacteria</taxon>
        <taxon>Bacillati</taxon>
        <taxon>Actinomycetota</taxon>
        <taxon>Actinomycetes</taxon>
        <taxon>Micromonosporales</taxon>
        <taxon>Micromonosporaceae</taxon>
        <taxon>Micromonospora</taxon>
    </lineage>
</organism>
<evidence type="ECO:0000313" key="2">
    <source>
        <dbReference type="EMBL" id="MDZ5490785.1"/>
    </source>
</evidence>
<proteinExistence type="predicted"/>
<gene>
    <name evidence="2" type="ORF">U2F25_15135</name>
</gene>
<dbReference type="EMBL" id="JAXOTQ010000017">
    <property type="protein sequence ID" value="MDZ5490785.1"/>
    <property type="molecule type" value="Genomic_DNA"/>
</dbReference>
<evidence type="ECO:0000256" key="1">
    <source>
        <dbReference type="SAM" id="MobiDB-lite"/>
    </source>
</evidence>
<comment type="caution">
    <text evidence="2">The sequence shown here is derived from an EMBL/GenBank/DDBJ whole genome shotgun (WGS) entry which is preliminary data.</text>
</comment>
<dbReference type="Proteomes" id="UP001290101">
    <property type="component" value="Unassembled WGS sequence"/>
</dbReference>
<accession>A0ABU5JDX5</accession>
<protein>
    <submittedName>
        <fullName evidence="2">Uncharacterized protein</fullName>
    </submittedName>
</protein>